<gene>
    <name evidence="2" type="ORF">ACERLL_09480</name>
</gene>
<evidence type="ECO:0000313" key="2">
    <source>
        <dbReference type="EMBL" id="MFA9461053.1"/>
    </source>
</evidence>
<feature type="chain" id="PRO_5046633179" evidence="1">
    <location>
        <begin position="26"/>
        <end position="162"/>
    </location>
</feature>
<reference evidence="2 3" key="1">
    <citation type="submission" date="2024-08" db="EMBL/GenBank/DDBJ databases">
        <title>Whole-genome sequencing of halo(alkali)philic microorganisms from hypersaline lakes.</title>
        <authorList>
            <person name="Sorokin D.Y."/>
            <person name="Merkel A.Y."/>
            <person name="Messina E."/>
            <person name="Yakimov M."/>
        </authorList>
    </citation>
    <scope>NUCLEOTIDE SEQUENCE [LARGE SCALE GENOMIC DNA]</scope>
    <source>
        <strain evidence="2 3">Cl-TMA</strain>
    </source>
</reference>
<dbReference type="Proteomes" id="UP001575181">
    <property type="component" value="Unassembled WGS sequence"/>
</dbReference>
<dbReference type="InterPro" id="IPR038695">
    <property type="entry name" value="Saro_0823-like_sf"/>
</dbReference>
<proteinExistence type="predicted"/>
<feature type="signal peptide" evidence="1">
    <location>
        <begin position="1"/>
        <end position="25"/>
    </location>
</feature>
<keyword evidence="1" id="KW-0732">Signal</keyword>
<accession>A0ABV4TUP8</accession>
<name>A0ABV4TUP8_9GAMM</name>
<dbReference type="EMBL" id="JBGUAW010000006">
    <property type="protein sequence ID" value="MFA9461053.1"/>
    <property type="molecule type" value="Genomic_DNA"/>
</dbReference>
<dbReference type="RefSeq" id="WP_373655841.1">
    <property type="nucleotide sequence ID" value="NZ_JBGUAW010000006.1"/>
</dbReference>
<evidence type="ECO:0000256" key="1">
    <source>
        <dbReference type="SAM" id="SignalP"/>
    </source>
</evidence>
<comment type="caution">
    <text evidence="2">The sequence shown here is derived from an EMBL/GenBank/DDBJ whole genome shotgun (WGS) entry which is preliminary data.</text>
</comment>
<dbReference type="Pfam" id="PF02643">
    <property type="entry name" value="DUF192"/>
    <property type="match status" value="1"/>
</dbReference>
<protein>
    <submittedName>
        <fullName evidence="2">DUF192 domain-containing protein</fullName>
    </submittedName>
</protein>
<sequence>MMRRALRLCLLPLLIAGGAAPEAAAAPTVTVAVGDARLHAEVAATPEAHRRGLMGREHLGADSGMLFVWRRSGSRTFWMKNTPLPLSVAFLDDRGRILNIEAMAPLREDRHYRSRGAARFALEANRGWFRRHGVEPGDRCRFRIPAGLLPARERGALVVGAP</sequence>
<dbReference type="InterPro" id="IPR003795">
    <property type="entry name" value="DUF192"/>
</dbReference>
<dbReference type="Gene3D" id="2.60.120.1140">
    <property type="entry name" value="Protein of unknown function DUF192"/>
    <property type="match status" value="1"/>
</dbReference>
<organism evidence="2 3">
    <name type="scientific">Thiohalorhabdus methylotrophus</name>
    <dbReference type="NCBI Taxonomy" id="3242694"/>
    <lineage>
        <taxon>Bacteria</taxon>
        <taxon>Pseudomonadati</taxon>
        <taxon>Pseudomonadota</taxon>
        <taxon>Gammaproteobacteria</taxon>
        <taxon>Thiohalorhabdales</taxon>
        <taxon>Thiohalorhabdaceae</taxon>
        <taxon>Thiohalorhabdus</taxon>
    </lineage>
</organism>
<evidence type="ECO:0000313" key="3">
    <source>
        <dbReference type="Proteomes" id="UP001575181"/>
    </source>
</evidence>
<dbReference type="PANTHER" id="PTHR37953:SF1">
    <property type="entry name" value="UPF0127 PROTEIN MJ1496"/>
    <property type="match status" value="1"/>
</dbReference>
<dbReference type="PANTHER" id="PTHR37953">
    <property type="entry name" value="UPF0127 PROTEIN MJ1496"/>
    <property type="match status" value="1"/>
</dbReference>
<keyword evidence="3" id="KW-1185">Reference proteome</keyword>